<evidence type="ECO:0000313" key="1">
    <source>
        <dbReference type="EMBL" id="GFO59085.1"/>
    </source>
</evidence>
<accession>A0A6V8MGJ7</accession>
<dbReference type="Gene3D" id="3.90.550.10">
    <property type="entry name" value="Spore Coat Polysaccharide Biosynthesis Protein SpsA, Chain A"/>
    <property type="match status" value="1"/>
</dbReference>
<organism evidence="1 2">
    <name type="scientific">Geomonas silvestris</name>
    <dbReference type="NCBI Taxonomy" id="2740184"/>
    <lineage>
        <taxon>Bacteria</taxon>
        <taxon>Pseudomonadati</taxon>
        <taxon>Thermodesulfobacteriota</taxon>
        <taxon>Desulfuromonadia</taxon>
        <taxon>Geobacterales</taxon>
        <taxon>Geobacteraceae</taxon>
        <taxon>Geomonas</taxon>
    </lineage>
</organism>
<comment type="caution">
    <text evidence="1">The sequence shown here is derived from an EMBL/GenBank/DDBJ whole genome shotgun (WGS) entry which is preliminary data.</text>
</comment>
<dbReference type="SUPFAM" id="SSF53448">
    <property type="entry name" value="Nucleotide-diphospho-sugar transferases"/>
    <property type="match status" value="1"/>
</dbReference>
<dbReference type="EMBL" id="BLXX01000003">
    <property type="protein sequence ID" value="GFO59085.1"/>
    <property type="molecule type" value="Genomic_DNA"/>
</dbReference>
<dbReference type="Pfam" id="PF09837">
    <property type="entry name" value="DUF2064"/>
    <property type="match status" value="1"/>
</dbReference>
<dbReference type="RefSeq" id="WP_183353930.1">
    <property type="nucleotide sequence ID" value="NZ_BLXX01000003.1"/>
</dbReference>
<sequence length="225" mass="24697">MNPVLAVFAKTPHPGKVKTRLAPALTPEEGAELYHCMLQDTISRVRTLGVETVIFYDGDEEFFRNFHPGLRLIRQHQAGLGERLEAAFRQLEELGYRERVVIGSDAPDLPLPFIREAFDLLGAGKDVVFGPAEDGGYYLVGLSGGMADLFQGVPWSTSEVLAVSHQKARGAGFEVELISTWYDIDSYDDLLRPGLYDPGSGATFTRHYLLEHGIEPSGAAVRSCG</sequence>
<gene>
    <name evidence="1" type="ORF">GMST_14100</name>
</gene>
<keyword evidence="2" id="KW-1185">Reference proteome</keyword>
<evidence type="ECO:0000313" key="2">
    <source>
        <dbReference type="Proteomes" id="UP000556026"/>
    </source>
</evidence>
<dbReference type="InterPro" id="IPR018641">
    <property type="entry name" value="Trfase_1_rSAM/seldom-assoc"/>
</dbReference>
<dbReference type="AlphaFoldDB" id="A0A6V8MGJ7"/>
<evidence type="ECO:0008006" key="3">
    <source>
        <dbReference type="Google" id="ProtNLM"/>
    </source>
</evidence>
<protein>
    <recommendedName>
        <fullName evidence="3">Glycosyltransferase</fullName>
    </recommendedName>
</protein>
<dbReference type="NCBIfam" id="TIGR04282">
    <property type="entry name" value="glyco_like_cofC"/>
    <property type="match status" value="1"/>
</dbReference>
<name>A0A6V8MGJ7_9BACT</name>
<reference evidence="2" key="1">
    <citation type="submission" date="2020-06" db="EMBL/GenBank/DDBJ databases">
        <title>Draft genomic sequence of Geomonas sp. Red330.</title>
        <authorList>
            <person name="Itoh H."/>
            <person name="Zhenxing X."/>
            <person name="Ushijima N."/>
            <person name="Masuda Y."/>
            <person name="Shiratori Y."/>
            <person name="Senoo K."/>
        </authorList>
    </citation>
    <scope>NUCLEOTIDE SEQUENCE [LARGE SCALE GENOMIC DNA]</scope>
    <source>
        <strain evidence="2">Red330</strain>
    </source>
</reference>
<proteinExistence type="predicted"/>
<dbReference type="PANTHER" id="PTHR36529">
    <property type="entry name" value="SLL1095 PROTEIN"/>
    <property type="match status" value="1"/>
</dbReference>
<dbReference type="PANTHER" id="PTHR36529:SF1">
    <property type="entry name" value="GLYCOSYLTRANSFERASE"/>
    <property type="match status" value="1"/>
</dbReference>
<dbReference type="Proteomes" id="UP000556026">
    <property type="component" value="Unassembled WGS sequence"/>
</dbReference>
<dbReference type="InterPro" id="IPR029044">
    <property type="entry name" value="Nucleotide-diphossugar_trans"/>
</dbReference>